<evidence type="ECO:0000313" key="17">
    <source>
        <dbReference type="Proteomes" id="UP000034032"/>
    </source>
</evidence>
<evidence type="ECO:0000259" key="15">
    <source>
        <dbReference type="Pfam" id="PF22776"/>
    </source>
</evidence>
<protein>
    <recommendedName>
        <fullName evidence="12">Probable potassium transport system protein Kup</fullName>
    </recommendedName>
</protein>
<dbReference type="InterPro" id="IPR053951">
    <property type="entry name" value="K_trans_N"/>
</dbReference>
<feature type="transmembrane region" description="Helical" evidence="12">
    <location>
        <begin position="288"/>
        <end position="311"/>
    </location>
</feature>
<evidence type="ECO:0000256" key="1">
    <source>
        <dbReference type="ARBA" id="ARBA00004141"/>
    </source>
</evidence>
<feature type="transmembrane region" description="Helical" evidence="12">
    <location>
        <begin position="425"/>
        <end position="444"/>
    </location>
</feature>
<evidence type="ECO:0000256" key="5">
    <source>
        <dbReference type="ARBA" id="ARBA00022538"/>
    </source>
</evidence>
<dbReference type="PATRIC" id="fig|1619025.3.peg.588"/>
<dbReference type="AlphaFoldDB" id="A0A0G1KEF0"/>
<evidence type="ECO:0000259" key="14">
    <source>
        <dbReference type="Pfam" id="PF02705"/>
    </source>
</evidence>
<feature type="transmembrane region" description="Helical" evidence="12">
    <location>
        <begin position="399"/>
        <end position="419"/>
    </location>
</feature>
<dbReference type="InterPro" id="IPR003855">
    <property type="entry name" value="K+_transporter"/>
</dbReference>
<comment type="catalytic activity">
    <reaction evidence="12">
        <text>K(+)(in) + H(+)(in) = K(+)(out) + H(+)(out)</text>
        <dbReference type="Rhea" id="RHEA:28490"/>
        <dbReference type="ChEBI" id="CHEBI:15378"/>
        <dbReference type="ChEBI" id="CHEBI:29103"/>
    </reaction>
</comment>
<feature type="transmembrane region" description="Helical" evidence="12">
    <location>
        <begin position="135"/>
        <end position="156"/>
    </location>
</feature>
<evidence type="ECO:0000256" key="2">
    <source>
        <dbReference type="ARBA" id="ARBA00007019"/>
    </source>
</evidence>
<comment type="subcellular location">
    <subcellularLocation>
        <location evidence="12">Cell membrane</location>
        <topology evidence="12">Multi-pass membrane protein</topology>
    </subcellularLocation>
    <subcellularLocation>
        <location evidence="1">Membrane</location>
        <topology evidence="1">Multi-pass membrane protein</topology>
    </subcellularLocation>
</comment>
<feature type="transmembrane region" description="Helical" evidence="12">
    <location>
        <begin position="248"/>
        <end position="268"/>
    </location>
</feature>
<dbReference type="InterPro" id="IPR053952">
    <property type="entry name" value="K_trans_C"/>
</dbReference>
<dbReference type="HAMAP" id="MF_01522">
    <property type="entry name" value="Kup"/>
    <property type="match status" value="1"/>
</dbReference>
<evidence type="ECO:0000256" key="13">
    <source>
        <dbReference type="SAM" id="MobiDB-lite"/>
    </source>
</evidence>
<comment type="function">
    <text evidence="12">Transport of potassium into the cell. Likely operates as a K(+):H(+) symporter.</text>
</comment>
<comment type="caution">
    <text evidence="16">The sequence shown here is derived from an EMBL/GenBank/DDBJ whole genome shotgun (WGS) entry which is preliminary data.</text>
</comment>
<keyword evidence="6 12" id="KW-0812">Transmembrane</keyword>
<reference evidence="16 17" key="1">
    <citation type="journal article" date="2015" name="Nature">
        <title>rRNA introns, odd ribosomes, and small enigmatic genomes across a large radiation of phyla.</title>
        <authorList>
            <person name="Brown C.T."/>
            <person name="Hug L.A."/>
            <person name="Thomas B.C."/>
            <person name="Sharon I."/>
            <person name="Castelle C.J."/>
            <person name="Singh A."/>
            <person name="Wilkins M.J."/>
            <person name="Williams K.H."/>
            <person name="Banfield J.F."/>
        </authorList>
    </citation>
    <scope>NUCLEOTIDE SEQUENCE [LARGE SCALE GENOMIC DNA]</scope>
</reference>
<sequence>MLKRLSNMALPFLSLGIVFGDIGTSPLYALREIFFGHYQVATNTSNVFGALSLFFWSLFLIVAFKYIFIILRADNEGEGGIFALLGLIRMEQGVIPRKIFAGVTLLVLFGAALLYGDGMITPAISVVSAIEGLGIAMPGLSNMVVPITIAILFFLFKMQKRGTSRIGVLFSPVMTLWFVTLAVLAMPQLFKHPEVFQALNPTYGIRFLLSHGLSSLWILGSVFLCVTGAEALYADLGHFGRKAITNAWFFFVYPSLLLNYFGQGAMLLGSSPIPGGNLFYALSPDWALFPMIILATVATVIASQALISGAYSLTHQAMALGVFPRVKTIHTNPDIRGQIYMPFINWALFLGCVILIVFFKSSSNLAAAYGVAVAGTMVITTLAFFVVANYRWKWPLKALIPICTIFLFFDLTFFGSSLLKFLQGGYIPILVALVLLSVMWAWQWGRKAVGTAHRAYGDTRQMSWLIDLKRRLEESKGIMNDRARWLVESDRVVVFMSSHPVSAPEDGMPAALRVYLKRNGVVPKHMIVLSILQGKAPFSIGERYTITNFGFNIIAVQVKFGFMENPNVKDVLWELKRRGVLYGEIHRCSIEIGEEDIVIHRGVPIFNDILARMYRILSRFSTPAHRYFGLIDVSGVDKTIVPIVIDKEGARVDIPEFPLSEKDEKDNIDPDTLRPSETKFHKIT</sequence>
<evidence type="ECO:0000313" key="16">
    <source>
        <dbReference type="EMBL" id="KKT81940.1"/>
    </source>
</evidence>
<feature type="domain" description="K+ potassium transporter C-terminal" evidence="15">
    <location>
        <begin position="492"/>
        <end position="630"/>
    </location>
</feature>
<dbReference type="GO" id="GO:0005886">
    <property type="term" value="C:plasma membrane"/>
    <property type="evidence" value="ECO:0007669"/>
    <property type="project" value="UniProtKB-SubCell"/>
</dbReference>
<evidence type="ECO:0000256" key="12">
    <source>
        <dbReference type="HAMAP-Rule" id="MF_01522"/>
    </source>
</evidence>
<feature type="domain" description="K+ potassium transporter integral membrane" evidence="14">
    <location>
        <begin position="12"/>
        <end position="451"/>
    </location>
</feature>
<dbReference type="PANTHER" id="PTHR30540">
    <property type="entry name" value="OSMOTIC STRESS POTASSIUM TRANSPORTER"/>
    <property type="match status" value="1"/>
</dbReference>
<keyword evidence="3 12" id="KW-0813">Transport</keyword>
<keyword evidence="11 12" id="KW-0472">Membrane</keyword>
<dbReference type="PANTHER" id="PTHR30540:SF79">
    <property type="entry name" value="LOW AFFINITY POTASSIUM TRANSPORT SYSTEM PROTEIN KUP"/>
    <property type="match status" value="1"/>
</dbReference>
<dbReference type="EMBL" id="LCJR01000013">
    <property type="protein sequence ID" value="KKT81940.1"/>
    <property type="molecule type" value="Genomic_DNA"/>
</dbReference>
<dbReference type="Pfam" id="PF02705">
    <property type="entry name" value="K_trans"/>
    <property type="match status" value="1"/>
</dbReference>
<evidence type="ECO:0000256" key="3">
    <source>
        <dbReference type="ARBA" id="ARBA00022448"/>
    </source>
</evidence>
<dbReference type="Proteomes" id="UP000034032">
    <property type="component" value="Unassembled WGS sequence"/>
</dbReference>
<feature type="transmembrane region" description="Helical" evidence="12">
    <location>
        <begin position="339"/>
        <end position="359"/>
    </location>
</feature>
<accession>A0A0G1KEF0</accession>
<gene>
    <name evidence="12" type="primary">kup</name>
    <name evidence="16" type="ORF">UW79_C0013G0067</name>
</gene>
<evidence type="ECO:0000256" key="4">
    <source>
        <dbReference type="ARBA" id="ARBA00022475"/>
    </source>
</evidence>
<name>A0A0G1KEF0_9BACT</name>
<keyword evidence="7 12" id="KW-0769">Symport</keyword>
<dbReference type="InterPro" id="IPR023051">
    <property type="entry name" value="Kup"/>
</dbReference>
<feature type="transmembrane region" description="Helical" evidence="12">
    <location>
        <begin position="94"/>
        <end position="115"/>
    </location>
</feature>
<evidence type="ECO:0000256" key="9">
    <source>
        <dbReference type="ARBA" id="ARBA00022989"/>
    </source>
</evidence>
<evidence type="ECO:0000256" key="8">
    <source>
        <dbReference type="ARBA" id="ARBA00022958"/>
    </source>
</evidence>
<dbReference type="GO" id="GO:0015079">
    <property type="term" value="F:potassium ion transmembrane transporter activity"/>
    <property type="evidence" value="ECO:0007669"/>
    <property type="project" value="UniProtKB-UniRule"/>
</dbReference>
<feature type="region of interest" description="Disordered" evidence="13">
    <location>
        <begin position="661"/>
        <end position="684"/>
    </location>
</feature>
<evidence type="ECO:0000256" key="11">
    <source>
        <dbReference type="ARBA" id="ARBA00023136"/>
    </source>
</evidence>
<feature type="transmembrane region" description="Helical" evidence="12">
    <location>
        <begin position="53"/>
        <end position="73"/>
    </location>
</feature>
<feature type="transmembrane region" description="Helical" evidence="12">
    <location>
        <begin position="216"/>
        <end position="236"/>
    </location>
</feature>
<dbReference type="Pfam" id="PF22776">
    <property type="entry name" value="K_trans_C"/>
    <property type="match status" value="1"/>
</dbReference>
<evidence type="ECO:0000256" key="7">
    <source>
        <dbReference type="ARBA" id="ARBA00022847"/>
    </source>
</evidence>
<evidence type="ECO:0000256" key="10">
    <source>
        <dbReference type="ARBA" id="ARBA00023065"/>
    </source>
</evidence>
<evidence type="ECO:0000256" key="6">
    <source>
        <dbReference type="ARBA" id="ARBA00022692"/>
    </source>
</evidence>
<comment type="similarity">
    <text evidence="2 12">Belongs to the HAK/KUP transporter (TC 2.A.72) family.</text>
</comment>
<feature type="transmembrane region" description="Helical" evidence="12">
    <location>
        <begin position="168"/>
        <end position="190"/>
    </location>
</feature>
<organism evidence="16 17">
    <name type="scientific">Candidatus Yanofskybacteria bacterium GW2011_GWA2_44_9</name>
    <dbReference type="NCBI Taxonomy" id="1619025"/>
    <lineage>
        <taxon>Bacteria</taxon>
        <taxon>Candidatus Yanofskyibacteriota</taxon>
    </lineage>
</organism>
<dbReference type="GO" id="GO:0015293">
    <property type="term" value="F:symporter activity"/>
    <property type="evidence" value="ECO:0007669"/>
    <property type="project" value="UniProtKB-UniRule"/>
</dbReference>
<keyword evidence="10 12" id="KW-0406">Ion transport</keyword>
<keyword evidence="5 12" id="KW-0633">Potassium transport</keyword>
<feature type="transmembrane region" description="Helical" evidence="12">
    <location>
        <begin position="365"/>
        <end position="387"/>
    </location>
</feature>
<keyword evidence="4 12" id="KW-1003">Cell membrane</keyword>
<keyword evidence="8 12" id="KW-0630">Potassium</keyword>
<proteinExistence type="inferred from homology"/>
<keyword evidence="9 12" id="KW-1133">Transmembrane helix</keyword>